<evidence type="ECO:0000313" key="2">
    <source>
        <dbReference type="Proteomes" id="UP001320831"/>
    </source>
</evidence>
<evidence type="ECO:0008006" key="3">
    <source>
        <dbReference type="Google" id="ProtNLM"/>
    </source>
</evidence>
<evidence type="ECO:0000313" key="1">
    <source>
        <dbReference type="EMBL" id="MCT7378195.1"/>
    </source>
</evidence>
<proteinExistence type="predicted"/>
<dbReference type="RefSeq" id="WP_260907049.1">
    <property type="nucleotide sequence ID" value="NZ_JAOCZP010000012.1"/>
</dbReference>
<accession>A0ABT2LUI8</accession>
<dbReference type="EMBL" id="JAOCZP010000012">
    <property type="protein sequence ID" value="MCT7378195.1"/>
    <property type="molecule type" value="Genomic_DNA"/>
</dbReference>
<comment type="caution">
    <text evidence="1">The sequence shown here is derived from an EMBL/GenBank/DDBJ whole genome shotgun (WGS) entry which is preliminary data.</text>
</comment>
<protein>
    <recommendedName>
        <fullName evidence="3">PA14 domain-containing protein</fullName>
    </recommendedName>
</protein>
<name>A0ABT2LUI8_9HYPH</name>
<dbReference type="Proteomes" id="UP001320831">
    <property type="component" value="Unassembled WGS sequence"/>
</dbReference>
<organism evidence="1 2">
    <name type="scientific">Chelativorans salis</name>
    <dbReference type="NCBI Taxonomy" id="2978478"/>
    <lineage>
        <taxon>Bacteria</taxon>
        <taxon>Pseudomonadati</taxon>
        <taxon>Pseudomonadota</taxon>
        <taxon>Alphaproteobacteria</taxon>
        <taxon>Hyphomicrobiales</taxon>
        <taxon>Phyllobacteriaceae</taxon>
        <taxon>Chelativorans</taxon>
    </lineage>
</organism>
<reference evidence="1 2" key="1">
    <citation type="submission" date="2022-09" db="EMBL/GenBank/DDBJ databases">
        <title>Chelativorans salina sp. nov., a novel slightly halophilic bacterium isolated from a saline lake sediment enrichment.</title>
        <authorList>
            <person name="Gao L."/>
            <person name="Fang B.-Z."/>
            <person name="Li W.-J."/>
        </authorList>
    </citation>
    <scope>NUCLEOTIDE SEQUENCE [LARGE SCALE GENOMIC DNA]</scope>
    <source>
        <strain evidence="1 2">EGI FJ00035</strain>
    </source>
</reference>
<gene>
    <name evidence="1" type="ORF">N5A92_24585</name>
</gene>
<keyword evidence="2" id="KW-1185">Reference proteome</keyword>
<sequence>MSALAKGRDGMASFPVGPGETVTTWEVSPLEAAYYPGTAAPAADRVNYRFINGFVDVGDLPCRLAWWAEVKVREVRLETDWPVESINLPGFNRRLEFSGFWHRPTRLARWCRSFLVPPEGGDYRFRLATCGGIHIWVDGKLAAKFEPFTRNTEHTIEIALPLKPGGSEVVMLTEDLAERDTNWYVELTSLSGEALQSSVPGGASEADMATLMALAKSVRPEHEFFTGGELVLAFDQPATTDVTITGRVQQSVHMRHKPPLFTAEAVLKAGTDRVALAGIDGLPDAYHPLDLTFEIGDARVERHIGFALLRQTTPPPHAPDLQSRKREALSFAAAHGDLRAGRALAMLATGAASDQTLEAIILDTLAMIEERRDCSDFVMVPLLWLYGAYNDQLPTELAKRIRRSVLEYRYWVDEPGNDVMWFWSENHVLCFHVSQYMAGRLFPGDTFTASGRTGREQAALATERLSKWFDSVEAHGLAEWNSAAYYPIDFIGLMALQYWADGELRARTEKLLDRLFTMIALHTLGGVSAGTMGRAYDKELRAGPLTELSPFATVVFGEGWLNNGVAALPMFAASDYTPPEGLSRYVSPPEGAALTAHYVQGYDGGAKLALYKRASVQLSISVDGQPGHKGHQQHVLDVLFAHHPFARAWINHPGEDDPWGHQRPSYWAGNGVMPRVAQYEDAALMLYDLGETPRVNFSHVYAPDDGFDERILKDNWLILRAGRGFAAFTASAPIKPVREGPGAGREYRAYGTRAAWAALVGELPPGADASAVARTLAGTSLAFDAGATRATLTRTGRAALSLDYVRGLSVDGAPFVFPNPGIEPLICEISAPAL</sequence>